<protein>
    <recommendedName>
        <fullName evidence="4">Holin</fullName>
    </recommendedName>
</protein>
<gene>
    <name evidence="2" type="ORF">A7P85_04555</name>
</gene>
<keyword evidence="1" id="KW-0472">Membrane</keyword>
<evidence type="ECO:0000313" key="3">
    <source>
        <dbReference type="Proteomes" id="UP000078003"/>
    </source>
</evidence>
<evidence type="ECO:0008006" key="4">
    <source>
        <dbReference type="Google" id="ProtNLM"/>
    </source>
</evidence>
<accession>A0A1A9RDQ1</accession>
<keyword evidence="1" id="KW-1133">Transmembrane helix</keyword>
<evidence type="ECO:0000313" key="2">
    <source>
        <dbReference type="EMBL" id="OAM17036.1"/>
    </source>
</evidence>
<sequence>MNLAMITQCLLMINVAAMAAIFVYSACSLSVRQWTAKQPDYWIHSFLVGGSVAVIGHSLAGGQVHHWTEIMFNVAAASYFVMRSRRIHLLAGILQRKGKGYLKERRETK</sequence>
<organism evidence="2 3">
    <name type="scientific">Eikenella corrodens</name>
    <dbReference type="NCBI Taxonomy" id="539"/>
    <lineage>
        <taxon>Bacteria</taxon>
        <taxon>Pseudomonadati</taxon>
        <taxon>Pseudomonadota</taxon>
        <taxon>Betaproteobacteria</taxon>
        <taxon>Neisseriales</taxon>
        <taxon>Neisseriaceae</taxon>
        <taxon>Eikenella</taxon>
    </lineage>
</organism>
<dbReference type="AlphaFoldDB" id="A0A1A9RDQ1"/>
<dbReference type="EMBL" id="LXSF01000003">
    <property type="protein sequence ID" value="OAM17036.1"/>
    <property type="molecule type" value="Genomic_DNA"/>
</dbReference>
<keyword evidence="1" id="KW-0812">Transmembrane</keyword>
<comment type="caution">
    <text evidence="2">The sequence shown here is derived from an EMBL/GenBank/DDBJ whole genome shotgun (WGS) entry which is preliminary data.</text>
</comment>
<proteinExistence type="predicted"/>
<feature type="transmembrane region" description="Helical" evidence="1">
    <location>
        <begin position="6"/>
        <end position="29"/>
    </location>
</feature>
<evidence type="ECO:0000256" key="1">
    <source>
        <dbReference type="SAM" id="Phobius"/>
    </source>
</evidence>
<reference evidence="3" key="1">
    <citation type="submission" date="2016-05" db="EMBL/GenBank/DDBJ databases">
        <title>Draft genome of Corynebacterium afermentans subsp. afermentans LCDC 88199T.</title>
        <authorList>
            <person name="Bernier A.-M."/>
            <person name="Bernard K."/>
        </authorList>
    </citation>
    <scope>NUCLEOTIDE SEQUENCE [LARGE SCALE GENOMIC DNA]</scope>
    <source>
        <strain evidence="3">NML01-0328</strain>
    </source>
</reference>
<name>A0A1A9RDQ1_EIKCO</name>
<dbReference type="Proteomes" id="UP000078003">
    <property type="component" value="Unassembled WGS sequence"/>
</dbReference>